<dbReference type="EMBL" id="RKQK01000003">
    <property type="protein sequence ID" value="RPE66452.1"/>
    <property type="molecule type" value="Genomic_DNA"/>
</dbReference>
<accession>A0A3N4U7P7</accession>
<dbReference type="RefSeq" id="WP_170162742.1">
    <property type="nucleotide sequence ID" value="NZ_RKQK01000003.1"/>
</dbReference>
<name>A0A3N4U7P7_9RHOB</name>
<evidence type="ECO:0000313" key="1">
    <source>
        <dbReference type="EMBL" id="RPE66452.1"/>
    </source>
</evidence>
<dbReference type="SUPFAM" id="SSF56954">
    <property type="entry name" value="Outer membrane efflux proteins (OEP)"/>
    <property type="match status" value="1"/>
</dbReference>
<proteinExistence type="predicted"/>
<sequence length="452" mass="47632">MTRIGLKQALLIGAAACLCGCVQGTSGLSKLSDVKPVAFMRDLTSGDNSAKSIATADGSSLDVARLDKSSDIIDGLIARKSVLPVSSPYAPVAQTMLETSSGLAQAELRAAKMRSVARDKNWLPTIGPTISLTALGDLAAGLIVDQVLYDNGKRKAERAFAAADVEVSAVALSQDVNDRLHAGLTLFITAAAAREKAAMAESGLGRMREFNRVVSVRVSGGLSSLSDQRVVRTKLADMDQEAATHREANLAAIAEFKAMTNGRDVAQLTQAHAIATPNPALTPLEVLRAQAEGRRAIAESQAARAGLLPALSAGGTLGQKNSAGIEFGGAANLGVGTGAEMEALKAQERAANARIALATETAARKAARLQTELTALLRQERDAAELVQQNRTNFRLFQEQFEGGQKTVMDVVSVYEQMVRSELKHIDLKYEITLTQLDMARDAGALAEGAKI</sequence>
<organism evidence="1 2">
    <name type="scientific">Pacificibacter maritimus</name>
    <dbReference type="NCBI Taxonomy" id="762213"/>
    <lineage>
        <taxon>Bacteria</taxon>
        <taxon>Pseudomonadati</taxon>
        <taxon>Pseudomonadota</taxon>
        <taxon>Alphaproteobacteria</taxon>
        <taxon>Rhodobacterales</taxon>
        <taxon>Roseobacteraceae</taxon>
        <taxon>Pacificibacter</taxon>
    </lineage>
</organism>
<reference evidence="1 2" key="1">
    <citation type="submission" date="2018-11" db="EMBL/GenBank/DDBJ databases">
        <title>Genomic Encyclopedia of Type Strains, Phase IV (KMG-IV): sequencing the most valuable type-strain genomes for metagenomic binning, comparative biology and taxonomic classification.</title>
        <authorList>
            <person name="Goeker M."/>
        </authorList>
    </citation>
    <scope>NUCLEOTIDE SEQUENCE [LARGE SCALE GENOMIC DNA]</scope>
    <source>
        <strain evidence="1 2">DSM 104731</strain>
    </source>
</reference>
<dbReference type="Proteomes" id="UP000269689">
    <property type="component" value="Unassembled WGS sequence"/>
</dbReference>
<dbReference type="AlphaFoldDB" id="A0A3N4U7P7"/>
<comment type="caution">
    <text evidence="1">The sequence shown here is derived from an EMBL/GenBank/DDBJ whole genome shotgun (WGS) entry which is preliminary data.</text>
</comment>
<protein>
    <submittedName>
        <fullName evidence="1">Adhesin transport system outer membrane protein</fullName>
    </submittedName>
</protein>
<evidence type="ECO:0000313" key="2">
    <source>
        <dbReference type="Proteomes" id="UP000269689"/>
    </source>
</evidence>
<keyword evidence="2" id="KW-1185">Reference proteome</keyword>
<dbReference type="GO" id="GO:0015562">
    <property type="term" value="F:efflux transmembrane transporter activity"/>
    <property type="evidence" value="ECO:0007669"/>
    <property type="project" value="InterPro"/>
</dbReference>
<gene>
    <name evidence="1" type="ORF">EDD53_2154</name>
</gene>
<dbReference type="Gene3D" id="1.20.1600.10">
    <property type="entry name" value="Outer membrane efflux proteins (OEP)"/>
    <property type="match status" value="1"/>
</dbReference>